<evidence type="ECO:0000256" key="4">
    <source>
        <dbReference type="ARBA" id="ARBA00023136"/>
    </source>
</evidence>
<keyword evidence="3 5" id="KW-1133">Transmembrane helix</keyword>
<protein>
    <submittedName>
        <fullName evidence="7">Sodium/calcium exchanger family protein</fullName>
    </submittedName>
</protein>
<dbReference type="InParanoid" id="F1ZCQ9"/>
<feature type="transmembrane region" description="Helical" evidence="5">
    <location>
        <begin position="12"/>
        <end position="32"/>
    </location>
</feature>
<dbReference type="InterPro" id="IPR004837">
    <property type="entry name" value="NaCa_Exmemb"/>
</dbReference>
<evidence type="ECO:0000256" key="5">
    <source>
        <dbReference type="SAM" id="Phobius"/>
    </source>
</evidence>
<evidence type="ECO:0000256" key="2">
    <source>
        <dbReference type="ARBA" id="ARBA00022692"/>
    </source>
</evidence>
<dbReference type="GO" id="GO:0055085">
    <property type="term" value="P:transmembrane transport"/>
    <property type="evidence" value="ECO:0007669"/>
    <property type="project" value="InterPro"/>
</dbReference>
<dbReference type="InterPro" id="IPR044880">
    <property type="entry name" value="NCX_ion-bd_dom_sf"/>
</dbReference>
<feature type="domain" description="Sodium/calcium exchanger membrane region" evidence="6">
    <location>
        <begin position="66"/>
        <end position="201"/>
    </location>
</feature>
<evidence type="ECO:0000313" key="8">
    <source>
        <dbReference type="Proteomes" id="UP000004728"/>
    </source>
</evidence>
<dbReference type="Gene3D" id="1.20.1420.30">
    <property type="entry name" value="NCX, central ion-binding region"/>
    <property type="match status" value="1"/>
</dbReference>
<dbReference type="OrthoDB" id="9786081at2"/>
<dbReference type="Proteomes" id="UP000004728">
    <property type="component" value="Unassembled WGS sequence"/>
</dbReference>
<feature type="transmembrane region" description="Helical" evidence="5">
    <location>
        <begin position="129"/>
        <end position="155"/>
    </location>
</feature>
<keyword evidence="8" id="KW-1185">Reference proteome</keyword>
<keyword evidence="4 5" id="KW-0472">Membrane</keyword>
<evidence type="ECO:0000256" key="3">
    <source>
        <dbReference type="ARBA" id="ARBA00022989"/>
    </source>
</evidence>
<comment type="subcellular location">
    <subcellularLocation>
        <location evidence="1">Membrane</location>
        <topology evidence="1">Multi-pass membrane protein</topology>
    </subcellularLocation>
</comment>
<reference evidence="7 8" key="1">
    <citation type="journal article" date="2012" name="J. Bacteriol.">
        <title>Draft Genome Sequence of Novosphingobium nitrogenifigens Y88T.</title>
        <authorList>
            <person name="Strabala T.J."/>
            <person name="Macdonald L."/>
            <person name="Liu V."/>
            <person name="Smit A.M."/>
        </authorList>
    </citation>
    <scope>NUCLEOTIDE SEQUENCE [LARGE SCALE GENOMIC DNA]</scope>
    <source>
        <strain evidence="7 8">DSM 19370</strain>
    </source>
</reference>
<accession>F1ZCQ9</accession>
<proteinExistence type="predicted"/>
<feature type="transmembrane region" description="Helical" evidence="5">
    <location>
        <begin position="161"/>
        <end position="179"/>
    </location>
</feature>
<keyword evidence="2 5" id="KW-0812">Transmembrane</keyword>
<dbReference type="eggNOG" id="COG0530">
    <property type="taxonomic scope" value="Bacteria"/>
</dbReference>
<organism evidence="7 8">
    <name type="scientific">Novosphingobium nitrogenifigens DSM 19370</name>
    <dbReference type="NCBI Taxonomy" id="983920"/>
    <lineage>
        <taxon>Bacteria</taxon>
        <taxon>Pseudomonadati</taxon>
        <taxon>Pseudomonadota</taxon>
        <taxon>Alphaproteobacteria</taxon>
        <taxon>Sphingomonadales</taxon>
        <taxon>Sphingomonadaceae</taxon>
        <taxon>Novosphingobium</taxon>
    </lineage>
</organism>
<dbReference type="Pfam" id="PF01699">
    <property type="entry name" value="Na_Ca_ex"/>
    <property type="match status" value="1"/>
</dbReference>
<comment type="caution">
    <text evidence="7">The sequence shown here is derived from an EMBL/GenBank/DDBJ whole genome shotgun (WGS) entry which is preliminary data.</text>
</comment>
<dbReference type="GO" id="GO:0016020">
    <property type="term" value="C:membrane"/>
    <property type="evidence" value="ECO:0007669"/>
    <property type="project" value="UniProtKB-SubCell"/>
</dbReference>
<dbReference type="AlphaFoldDB" id="F1ZCQ9"/>
<gene>
    <name evidence="7" type="ORF">Y88_1426</name>
</gene>
<name>F1ZCQ9_9SPHN</name>
<evidence type="ECO:0000259" key="6">
    <source>
        <dbReference type="Pfam" id="PF01699"/>
    </source>
</evidence>
<evidence type="ECO:0000256" key="1">
    <source>
        <dbReference type="ARBA" id="ARBA00004141"/>
    </source>
</evidence>
<feature type="transmembrane region" description="Helical" evidence="5">
    <location>
        <begin position="186"/>
        <end position="208"/>
    </location>
</feature>
<evidence type="ECO:0000313" key="7">
    <source>
        <dbReference type="EMBL" id="EGD57593.1"/>
    </source>
</evidence>
<feature type="transmembrane region" description="Helical" evidence="5">
    <location>
        <begin position="65"/>
        <end position="84"/>
    </location>
</feature>
<dbReference type="EMBL" id="AEWJ01000058">
    <property type="protein sequence ID" value="EGD57593.1"/>
    <property type="molecule type" value="Genomic_DNA"/>
</dbReference>
<dbReference type="HOGENOM" id="CLU_1412782_0_0_5"/>
<sequence length="209" mass="22365">MAVFVAKIGLGLVVFAWKPWLGLAFLAAYALYVRQEMAAPGDTEDEALEPLKFQPGRAVPTTGMALAQTLAALLVIFVASRVFFSQLENLGPALGLQPQLLALLLSPIATELPETMNAIIWVRQGKYPLALANISGAMMIQATIPTAFGIFFTPWHLSTPLLVAAGATMLAIGVMYLAFRRGYVARWLLASMAGLHAGFAGLLIALHIT</sequence>
<dbReference type="STRING" id="983920.Y88_1426"/>